<dbReference type="GeneID" id="70100044"/>
<evidence type="ECO:0000313" key="2">
    <source>
        <dbReference type="Proteomes" id="UP000542111"/>
    </source>
</evidence>
<accession>A0A7Y1MW46</accession>
<dbReference type="RefSeq" id="WP_076960918.1">
    <property type="nucleotide sequence ID" value="NZ_CBCRYT010000055.1"/>
</dbReference>
<comment type="caution">
    <text evidence="1">The sequence shown here is derived from an EMBL/GenBank/DDBJ whole genome shotgun (WGS) entry which is preliminary data.</text>
</comment>
<sequence length="470" mass="52206">MSAIHEQAMNYVYQQVLQRLQGYFSRAERTALQLLIQRLIVAAGGIEQIGDYKVLVAHGGGKGSSYALAFLRAAQLTIAGRAPRSFQLRVATLRHTGMTQAALDSIHRGYSALFFHDDPRVELLMVENQEVLPFNHLRPASTAGQDIGRRNMLMVGHMSSGDIRASLCNDGYLSLGDFYRRITAWDAGVHALVSSDSPRKQNQYLAWLVRTTRAAGMKGHAGRPLALNALFTRMDDCSADYYRDVYGEHYATQDASTHKEVHRHLAYIGVADLLRAAEQDPTALLNDFMGYKQDEFAFQFSNPDYANPLLMAHMHGLQAEVLLGLDYQQGVTGFIEQAIGFMRRKQIPELLIAQAGTRDGRMLAATYAREFFGLEESQLVCLLFSPFIQQGQRLEAFLRRCHPGMLVALPELHKALEGKSSAELIQHWVVDTSGLPLALLQHLYRTHVAANAACINSEEPTTGPHGAPGR</sequence>
<protein>
    <submittedName>
        <fullName evidence="1">Uncharacterized protein</fullName>
    </submittedName>
</protein>
<dbReference type="OrthoDB" id="7028673at2"/>
<dbReference type="AlphaFoldDB" id="A0A7Y1MW46"/>
<dbReference type="EMBL" id="JAAQYP010000081">
    <property type="protein sequence ID" value="NNA99127.1"/>
    <property type="molecule type" value="Genomic_DNA"/>
</dbReference>
<evidence type="ECO:0000313" key="1">
    <source>
        <dbReference type="EMBL" id="NNA99127.1"/>
    </source>
</evidence>
<proteinExistence type="predicted"/>
<gene>
    <name evidence="1" type="ORF">HBO33_28710</name>
</gene>
<name>A0A7Y1MW46_9PSED</name>
<reference evidence="1 2" key="1">
    <citation type="journal article" date="2020" name="Front. Microbiol.">
        <title>Genetic Organization of the aprX-lipA2 Operon Affects the Proteolytic Potential of Pseudomonas Species in Milk.</title>
        <authorList>
            <person name="Maier C."/>
            <person name="Huptas C."/>
            <person name="von Neubeck M."/>
            <person name="Scherer S."/>
            <person name="Wenning M."/>
            <person name="Lucking G."/>
        </authorList>
    </citation>
    <scope>NUCLEOTIDE SEQUENCE [LARGE SCALE GENOMIC DNA]</scope>
    <source>
        <strain evidence="1 2">G4779</strain>
    </source>
</reference>
<dbReference type="Proteomes" id="UP000542111">
    <property type="component" value="Unassembled WGS sequence"/>
</dbReference>
<organism evidence="1 2">
    <name type="scientific">Pseudomonas gessardii</name>
    <dbReference type="NCBI Taxonomy" id="78544"/>
    <lineage>
        <taxon>Bacteria</taxon>
        <taxon>Pseudomonadati</taxon>
        <taxon>Pseudomonadota</taxon>
        <taxon>Gammaproteobacteria</taxon>
        <taxon>Pseudomonadales</taxon>
        <taxon>Pseudomonadaceae</taxon>
        <taxon>Pseudomonas</taxon>
    </lineage>
</organism>